<comment type="pathway">
    <text evidence="4">Amino-acid biosynthesis.</text>
</comment>
<protein>
    <submittedName>
        <fullName evidence="9">Phosphoglycerate dehydrogenase</fullName>
    </submittedName>
</protein>
<dbReference type="InterPro" id="IPR006140">
    <property type="entry name" value="D-isomer_DH_NAD-bd"/>
</dbReference>
<dbReference type="Proteomes" id="UP001300871">
    <property type="component" value="Unassembled WGS sequence"/>
</dbReference>
<dbReference type="InterPro" id="IPR036291">
    <property type="entry name" value="NAD(P)-bd_dom_sf"/>
</dbReference>
<dbReference type="EMBL" id="JAINVB010000001">
    <property type="protein sequence ID" value="MCK0084734.1"/>
    <property type="molecule type" value="Genomic_DNA"/>
</dbReference>
<dbReference type="CDD" id="cd04901">
    <property type="entry name" value="ACT_3PGDH"/>
    <property type="match status" value="1"/>
</dbReference>
<evidence type="ECO:0000256" key="2">
    <source>
        <dbReference type="ARBA" id="ARBA00023002"/>
    </source>
</evidence>
<evidence type="ECO:0000259" key="8">
    <source>
        <dbReference type="Pfam" id="PF02826"/>
    </source>
</evidence>
<evidence type="ECO:0000256" key="5">
    <source>
        <dbReference type="RuleBase" id="RU003719"/>
    </source>
</evidence>
<dbReference type="InterPro" id="IPR045865">
    <property type="entry name" value="ACT-like_dom_sf"/>
</dbReference>
<dbReference type="RefSeq" id="WP_003501451.1">
    <property type="nucleotide sequence ID" value="NZ_BAABZD010000013.1"/>
</dbReference>
<dbReference type="SUPFAM" id="SSF52283">
    <property type="entry name" value="Formate/glycerate dehydrogenase catalytic domain-like"/>
    <property type="match status" value="1"/>
</dbReference>
<comment type="similarity">
    <text evidence="1 5">Belongs to the D-isomer specific 2-hydroxyacid dehydrogenase family.</text>
</comment>
<dbReference type="SUPFAM" id="SSF55021">
    <property type="entry name" value="ACT-like"/>
    <property type="match status" value="1"/>
</dbReference>
<dbReference type="Pfam" id="PF02826">
    <property type="entry name" value="2-Hacid_dh_C"/>
    <property type="match status" value="1"/>
</dbReference>
<dbReference type="InterPro" id="IPR029752">
    <property type="entry name" value="D-isomer_DH_CS1"/>
</dbReference>
<reference evidence="9" key="1">
    <citation type="journal article" date="2022" name="Cell Host Microbe">
        <title>Colonization of the live biotherapeutic product VE303 and modulation of the microbiota and metabolites in healthy volunteers.</title>
        <authorList>
            <person name="Dsouza M."/>
            <person name="Menon R."/>
            <person name="Crossette E."/>
            <person name="Bhattarai S.K."/>
            <person name="Schneider J."/>
            <person name="Kim Y.G."/>
            <person name="Reddy S."/>
            <person name="Caballero S."/>
            <person name="Felix C."/>
            <person name="Cornacchione L."/>
            <person name="Hendrickson J."/>
            <person name="Watson A.R."/>
            <person name="Minot S.S."/>
            <person name="Greenfield N."/>
            <person name="Schopf L."/>
            <person name="Szabady R."/>
            <person name="Patarroyo J."/>
            <person name="Smith W."/>
            <person name="Harrison P."/>
            <person name="Kuijper E.J."/>
            <person name="Kelly C.P."/>
            <person name="Olle B."/>
            <person name="Bobilev D."/>
            <person name="Silber J.L."/>
            <person name="Bucci V."/>
            <person name="Roberts B."/>
            <person name="Faith J."/>
            <person name="Norman J.M."/>
        </authorList>
    </citation>
    <scope>NUCLEOTIDE SEQUENCE</scope>
    <source>
        <strain evidence="9">VE303-04</strain>
    </source>
</reference>
<dbReference type="Gene3D" id="3.40.50.720">
    <property type="entry name" value="NAD(P)-binding Rossmann-like Domain"/>
    <property type="match status" value="2"/>
</dbReference>
<dbReference type="PANTHER" id="PTHR42938:SF47">
    <property type="entry name" value="HYDROXYPYRUVATE REDUCTASE"/>
    <property type="match status" value="1"/>
</dbReference>
<dbReference type="GO" id="GO:0016616">
    <property type="term" value="F:oxidoreductase activity, acting on the CH-OH group of donors, NAD or NADP as acceptor"/>
    <property type="evidence" value="ECO:0007669"/>
    <property type="project" value="InterPro"/>
</dbReference>
<dbReference type="Proteomes" id="UP001203136">
    <property type="component" value="Unassembled WGS sequence"/>
</dbReference>
<evidence type="ECO:0000313" key="9">
    <source>
        <dbReference type="EMBL" id="MCK0084734.1"/>
    </source>
</evidence>
<evidence type="ECO:0000256" key="6">
    <source>
        <dbReference type="SAM" id="Coils"/>
    </source>
</evidence>
<name>A0AAW6B067_CLOSY</name>
<evidence type="ECO:0000313" key="10">
    <source>
        <dbReference type="EMBL" id="MDB2001901.1"/>
    </source>
</evidence>
<feature type="coiled-coil region" evidence="6">
    <location>
        <begin position="354"/>
        <end position="381"/>
    </location>
</feature>
<accession>A0AAW6B067</accession>
<evidence type="ECO:0000313" key="11">
    <source>
        <dbReference type="Proteomes" id="UP001203136"/>
    </source>
</evidence>
<feature type="domain" description="D-isomer specific 2-hydroxyacid dehydrogenase catalytic" evidence="7">
    <location>
        <begin position="23"/>
        <end position="306"/>
    </location>
</feature>
<evidence type="ECO:0000256" key="3">
    <source>
        <dbReference type="ARBA" id="ARBA00023027"/>
    </source>
</evidence>
<comment type="caution">
    <text evidence="9">The sequence shown here is derived from an EMBL/GenBank/DDBJ whole genome shotgun (WGS) entry which is preliminary data.</text>
</comment>
<dbReference type="EMBL" id="JAQLGM010000051">
    <property type="protein sequence ID" value="MDB2001901.1"/>
    <property type="molecule type" value="Genomic_DNA"/>
</dbReference>
<keyword evidence="2 5" id="KW-0560">Oxidoreductase</keyword>
<keyword evidence="6" id="KW-0175">Coiled coil</keyword>
<dbReference type="InterPro" id="IPR006139">
    <property type="entry name" value="D-isomer_2_OHA_DH_cat_dom"/>
</dbReference>
<dbReference type="CDD" id="cd12174">
    <property type="entry name" value="PGDH_like_3"/>
    <property type="match status" value="1"/>
</dbReference>
<sequence>MKRRKIHCLNPISKLGTGLFPEEYEIVDSAAEADGILVRSASMHEMEFSENLRAVARAGAGVNNIPLDACAERGIVVFNTPGANANGVKELVIAGLILSSRDIAGGIEWCKKEKENPNIAKDVEKAKKAFAGHEIKGKKLGVIGLGAIGAEVANAAASLGMEVYGYDPFISVNAAWMLSRDVKHIMSADTIYKECDYITLHVPLLDGTRQMINKTTMADMKEGVVILNFARDLLVNDDDMAEALKEGKVKRYVTDFPNVKTAAMEHAIVIPHLGASTEESEDNCAVMAVKEMMDYLNNGNIKNSVNYPDCDMGVCASVNRVALLHMNIPNMIGQISAILAATDMNIANMTNKSKEKYAYTLIDLENELDDLTRQKLNAIKGMMRVRVIR</sequence>
<feature type="domain" description="D-isomer specific 2-hydroxyacid dehydrogenase NAD-binding" evidence="8">
    <location>
        <begin position="108"/>
        <end position="274"/>
    </location>
</feature>
<dbReference type="Pfam" id="PF00389">
    <property type="entry name" value="2-Hacid_dh"/>
    <property type="match status" value="1"/>
</dbReference>
<proteinExistence type="inferred from homology"/>
<reference evidence="10" key="2">
    <citation type="submission" date="2023-01" db="EMBL/GenBank/DDBJ databases">
        <title>Human gut microbiome strain richness.</title>
        <authorList>
            <person name="Chen-Liaw A."/>
        </authorList>
    </citation>
    <scope>NUCLEOTIDE SEQUENCE</scope>
    <source>
        <strain evidence="10">B1_m1001713B170214d0_201011</strain>
    </source>
</reference>
<dbReference type="AlphaFoldDB" id="A0AAW6B067"/>
<dbReference type="GO" id="GO:0051287">
    <property type="term" value="F:NAD binding"/>
    <property type="evidence" value="ECO:0007669"/>
    <property type="project" value="InterPro"/>
</dbReference>
<dbReference type="PANTHER" id="PTHR42938">
    <property type="entry name" value="FORMATE DEHYDROGENASE 1"/>
    <property type="match status" value="1"/>
</dbReference>
<gene>
    <name evidence="9" type="ORF">K5I21_02340</name>
    <name evidence="10" type="ORF">PM006_17025</name>
</gene>
<evidence type="ECO:0000256" key="1">
    <source>
        <dbReference type="ARBA" id="ARBA00005854"/>
    </source>
</evidence>
<dbReference type="PROSITE" id="PS00065">
    <property type="entry name" value="D_2_HYDROXYACID_DH_1"/>
    <property type="match status" value="1"/>
</dbReference>
<organism evidence="9 11">
    <name type="scientific">Clostridium symbiosum</name>
    <name type="common">Bacteroides symbiosus</name>
    <dbReference type="NCBI Taxonomy" id="1512"/>
    <lineage>
        <taxon>Bacteria</taxon>
        <taxon>Bacillati</taxon>
        <taxon>Bacillota</taxon>
        <taxon>Clostridia</taxon>
        <taxon>Lachnospirales</taxon>
        <taxon>Lachnospiraceae</taxon>
        <taxon>Otoolea</taxon>
    </lineage>
</organism>
<evidence type="ECO:0000259" key="7">
    <source>
        <dbReference type="Pfam" id="PF00389"/>
    </source>
</evidence>
<evidence type="ECO:0000256" key="4">
    <source>
        <dbReference type="ARBA" id="ARBA00029440"/>
    </source>
</evidence>
<keyword evidence="3" id="KW-0520">NAD</keyword>
<dbReference type="SUPFAM" id="SSF51735">
    <property type="entry name" value="NAD(P)-binding Rossmann-fold domains"/>
    <property type="match status" value="1"/>
</dbReference>
<dbReference type="Gene3D" id="3.30.70.260">
    <property type="match status" value="1"/>
</dbReference>
<dbReference type="GeneID" id="57967495"/>